<reference evidence="2" key="1">
    <citation type="submission" date="2019-10" db="EMBL/GenBank/DDBJ databases">
        <authorList>
            <consortium name="DOE Joint Genome Institute"/>
            <person name="Kuo A."/>
            <person name="Miyauchi S."/>
            <person name="Kiss E."/>
            <person name="Drula E."/>
            <person name="Kohler A."/>
            <person name="Sanchez-Garcia M."/>
            <person name="Andreopoulos B."/>
            <person name="Barry K.W."/>
            <person name="Bonito G."/>
            <person name="Buee M."/>
            <person name="Carver A."/>
            <person name="Chen C."/>
            <person name="Cichocki N."/>
            <person name="Clum A."/>
            <person name="Culley D."/>
            <person name="Crous P.W."/>
            <person name="Fauchery L."/>
            <person name="Girlanda M."/>
            <person name="Hayes R."/>
            <person name="Keri Z."/>
            <person name="LaButti K."/>
            <person name="Lipzen A."/>
            <person name="Lombard V."/>
            <person name="Magnuson J."/>
            <person name="Maillard F."/>
            <person name="Morin E."/>
            <person name="Murat C."/>
            <person name="Nolan M."/>
            <person name="Ohm R."/>
            <person name="Pangilinan J."/>
            <person name="Pereira M."/>
            <person name="Perotto S."/>
            <person name="Peter M."/>
            <person name="Riley R."/>
            <person name="Sitrit Y."/>
            <person name="Stielow B."/>
            <person name="Szollosi G."/>
            <person name="Zifcakova L."/>
            <person name="Stursova M."/>
            <person name="Spatafora J.W."/>
            <person name="Tedersoo L."/>
            <person name="Vaario L.-M."/>
            <person name="Yamada A."/>
            <person name="Yan M."/>
            <person name="Wang P."/>
            <person name="Xu J."/>
            <person name="Bruns T."/>
            <person name="Baldrian P."/>
            <person name="Vilgalys R."/>
            <person name="Henrissat B."/>
            <person name="Grigoriev I.V."/>
            <person name="Hibbett D."/>
            <person name="Nagy L.G."/>
            <person name="Martin F.M."/>
        </authorList>
    </citation>
    <scope>NUCLEOTIDE SEQUENCE</scope>
    <source>
        <strain evidence="2">BED1</strain>
    </source>
</reference>
<keyword evidence="3" id="KW-1185">Reference proteome</keyword>
<sequence length="645" mass="71075">MPKSPQDVYARHLLSPRGYPLWTPEPSQQLLAYRRDGLRIGDVGVVIPEDGCFDVFFNICLPQDHPFHRATGVPDSFEPIHLSDMDIRTVVDAENPGRVLANSSVKSFTRTTRRAADSSSRTPPPELEYGFTLSSGGGALLILPDGADRHDLRNHHRFLEVATQHGADWYRFAEEKVGQIIANDSLYLITGLYKTTSWSLAAFEKTAGTADYSAQFRIAQADGENIATTSTWDTTRALDWRVGPREKYEFPNQAVFIRGFKIALRTGMLGTKWISVKADAPSARPNPARSSGAVPAGSWLAYMFGLSTDQTPQPSGSGMQDEVAVDSAPDDARDEIQNKGAIAVGEHVVIHRIPEASQAFHPSDIINQYLLDKEPSARIAITHDDVWITMLEKKLLQPEDFAQEGRLETLVSQKYDIISKEGVVYLRNRKFVSFEDSAPIVIGTSSTSTRSGQEQVSALQDSQHASRVTLAAIKLGPVEPIPTFSRLDLPATTNNKAARPKRRLRRAVPATPALSFNPRVNWIDPSAAGPHSKGEYSTSQSPQHASRETDLGRIIEPISTFVPSGRQDDSATPNPTLTLHGDVTDASPTTVPDNEFYIDPSDYFLRVPTYPALSLVPGAQPEHSRVDRVDPTEPPRRTEYTPHIS</sequence>
<evidence type="ECO:0000256" key="1">
    <source>
        <dbReference type="SAM" id="MobiDB-lite"/>
    </source>
</evidence>
<name>A0AAD4BJK7_BOLED</name>
<comment type="caution">
    <text evidence="2">The sequence shown here is derived from an EMBL/GenBank/DDBJ whole genome shotgun (WGS) entry which is preliminary data.</text>
</comment>
<proteinExistence type="predicted"/>
<organism evidence="2 3">
    <name type="scientific">Boletus edulis BED1</name>
    <dbReference type="NCBI Taxonomy" id="1328754"/>
    <lineage>
        <taxon>Eukaryota</taxon>
        <taxon>Fungi</taxon>
        <taxon>Dikarya</taxon>
        <taxon>Basidiomycota</taxon>
        <taxon>Agaricomycotina</taxon>
        <taxon>Agaricomycetes</taxon>
        <taxon>Agaricomycetidae</taxon>
        <taxon>Boletales</taxon>
        <taxon>Boletineae</taxon>
        <taxon>Boletaceae</taxon>
        <taxon>Boletoideae</taxon>
        <taxon>Boletus</taxon>
    </lineage>
</organism>
<feature type="compositionally biased region" description="Polar residues" evidence="1">
    <location>
        <begin position="535"/>
        <end position="544"/>
    </location>
</feature>
<dbReference type="AlphaFoldDB" id="A0AAD4BJK7"/>
<evidence type="ECO:0000313" key="3">
    <source>
        <dbReference type="Proteomes" id="UP001194468"/>
    </source>
</evidence>
<feature type="compositionally biased region" description="Basic and acidic residues" evidence="1">
    <location>
        <begin position="622"/>
        <end position="645"/>
    </location>
</feature>
<dbReference type="EMBL" id="WHUW01000046">
    <property type="protein sequence ID" value="KAF8431846.1"/>
    <property type="molecule type" value="Genomic_DNA"/>
</dbReference>
<feature type="region of interest" description="Disordered" evidence="1">
    <location>
        <begin position="519"/>
        <end position="590"/>
    </location>
</feature>
<gene>
    <name evidence="2" type="ORF">L210DRAFT_3487487</name>
</gene>
<reference evidence="2" key="2">
    <citation type="journal article" date="2020" name="Nat. Commun.">
        <title>Large-scale genome sequencing of mycorrhizal fungi provides insights into the early evolution of symbiotic traits.</title>
        <authorList>
            <person name="Miyauchi S."/>
            <person name="Kiss E."/>
            <person name="Kuo A."/>
            <person name="Drula E."/>
            <person name="Kohler A."/>
            <person name="Sanchez-Garcia M."/>
            <person name="Morin E."/>
            <person name="Andreopoulos B."/>
            <person name="Barry K.W."/>
            <person name="Bonito G."/>
            <person name="Buee M."/>
            <person name="Carver A."/>
            <person name="Chen C."/>
            <person name="Cichocki N."/>
            <person name="Clum A."/>
            <person name="Culley D."/>
            <person name="Crous P.W."/>
            <person name="Fauchery L."/>
            <person name="Girlanda M."/>
            <person name="Hayes R.D."/>
            <person name="Keri Z."/>
            <person name="LaButti K."/>
            <person name="Lipzen A."/>
            <person name="Lombard V."/>
            <person name="Magnuson J."/>
            <person name="Maillard F."/>
            <person name="Murat C."/>
            <person name="Nolan M."/>
            <person name="Ohm R.A."/>
            <person name="Pangilinan J."/>
            <person name="Pereira M.F."/>
            <person name="Perotto S."/>
            <person name="Peter M."/>
            <person name="Pfister S."/>
            <person name="Riley R."/>
            <person name="Sitrit Y."/>
            <person name="Stielow J.B."/>
            <person name="Szollosi G."/>
            <person name="Zifcakova L."/>
            <person name="Stursova M."/>
            <person name="Spatafora J.W."/>
            <person name="Tedersoo L."/>
            <person name="Vaario L.M."/>
            <person name="Yamada A."/>
            <person name="Yan M."/>
            <person name="Wang P."/>
            <person name="Xu J."/>
            <person name="Bruns T."/>
            <person name="Baldrian P."/>
            <person name="Vilgalys R."/>
            <person name="Dunand C."/>
            <person name="Henrissat B."/>
            <person name="Grigoriev I.V."/>
            <person name="Hibbett D."/>
            <person name="Nagy L.G."/>
            <person name="Martin F.M."/>
        </authorList>
    </citation>
    <scope>NUCLEOTIDE SEQUENCE</scope>
    <source>
        <strain evidence="2">BED1</strain>
    </source>
</reference>
<evidence type="ECO:0000313" key="2">
    <source>
        <dbReference type="EMBL" id="KAF8431846.1"/>
    </source>
</evidence>
<feature type="region of interest" description="Disordered" evidence="1">
    <location>
        <begin position="615"/>
        <end position="645"/>
    </location>
</feature>
<protein>
    <submittedName>
        <fullName evidence="2">Uncharacterized protein</fullName>
    </submittedName>
</protein>
<dbReference type="Proteomes" id="UP001194468">
    <property type="component" value="Unassembled WGS sequence"/>
</dbReference>
<accession>A0AAD4BJK7</accession>